<evidence type="ECO:0000256" key="7">
    <source>
        <dbReference type="SAM" id="MobiDB-lite"/>
    </source>
</evidence>
<organism evidence="10 11">
    <name type="scientific">Nocardioides daedukensis</name>
    <dbReference type="NCBI Taxonomy" id="634462"/>
    <lineage>
        <taxon>Bacteria</taxon>
        <taxon>Bacillati</taxon>
        <taxon>Actinomycetota</taxon>
        <taxon>Actinomycetes</taxon>
        <taxon>Propionibacteriales</taxon>
        <taxon>Nocardioidaceae</taxon>
        <taxon>Nocardioides</taxon>
    </lineage>
</organism>
<evidence type="ECO:0000256" key="6">
    <source>
        <dbReference type="ARBA" id="ARBA00023136"/>
    </source>
</evidence>
<evidence type="ECO:0000256" key="5">
    <source>
        <dbReference type="ARBA" id="ARBA00022989"/>
    </source>
</evidence>
<evidence type="ECO:0000256" key="2">
    <source>
        <dbReference type="ARBA" id="ARBA00022448"/>
    </source>
</evidence>
<dbReference type="InterPro" id="IPR020846">
    <property type="entry name" value="MFS_dom"/>
</dbReference>
<dbReference type="GO" id="GO:0005886">
    <property type="term" value="C:plasma membrane"/>
    <property type="evidence" value="ECO:0007669"/>
    <property type="project" value="UniProtKB-SubCell"/>
</dbReference>
<gene>
    <name evidence="10" type="ORF">BJ980_002187</name>
</gene>
<dbReference type="AlphaFoldDB" id="A0A7Y9UTV5"/>
<evidence type="ECO:0000313" key="10">
    <source>
        <dbReference type="EMBL" id="NYG59264.1"/>
    </source>
</evidence>
<dbReference type="InterPro" id="IPR050171">
    <property type="entry name" value="MFS_Transporters"/>
</dbReference>
<evidence type="ECO:0000313" key="11">
    <source>
        <dbReference type="Proteomes" id="UP000540656"/>
    </source>
</evidence>
<reference evidence="10 11" key="1">
    <citation type="submission" date="2020-07" db="EMBL/GenBank/DDBJ databases">
        <title>Sequencing the genomes of 1000 actinobacteria strains.</title>
        <authorList>
            <person name="Klenk H.-P."/>
        </authorList>
    </citation>
    <scope>NUCLEOTIDE SEQUENCE [LARGE SCALE GENOMIC DNA]</scope>
    <source>
        <strain evidence="10 11">DSM 23819</strain>
    </source>
</reference>
<dbReference type="Pfam" id="PF07690">
    <property type="entry name" value="MFS_1"/>
    <property type="match status" value="1"/>
</dbReference>
<dbReference type="GO" id="GO:0022857">
    <property type="term" value="F:transmembrane transporter activity"/>
    <property type="evidence" value="ECO:0007669"/>
    <property type="project" value="InterPro"/>
</dbReference>
<keyword evidence="2" id="KW-0813">Transport</keyword>
<name>A0A7Y9UTV5_9ACTN</name>
<keyword evidence="3" id="KW-1003">Cell membrane</keyword>
<feature type="transmembrane region" description="Helical" evidence="8">
    <location>
        <begin position="145"/>
        <end position="168"/>
    </location>
</feature>
<keyword evidence="11" id="KW-1185">Reference proteome</keyword>
<feature type="region of interest" description="Disordered" evidence="7">
    <location>
        <begin position="419"/>
        <end position="441"/>
    </location>
</feature>
<comment type="subcellular location">
    <subcellularLocation>
        <location evidence="1">Cell membrane</location>
        <topology evidence="1">Multi-pass membrane protein</topology>
    </subcellularLocation>
</comment>
<keyword evidence="4 8" id="KW-0812">Transmembrane</keyword>
<accession>A0A7Y9UTV5</accession>
<feature type="transmembrane region" description="Helical" evidence="8">
    <location>
        <begin position="52"/>
        <end position="74"/>
    </location>
</feature>
<proteinExistence type="predicted"/>
<evidence type="ECO:0000256" key="8">
    <source>
        <dbReference type="SAM" id="Phobius"/>
    </source>
</evidence>
<feature type="transmembrane region" description="Helical" evidence="8">
    <location>
        <begin position="263"/>
        <end position="282"/>
    </location>
</feature>
<dbReference type="EMBL" id="JACCAA010000001">
    <property type="protein sequence ID" value="NYG59264.1"/>
    <property type="molecule type" value="Genomic_DNA"/>
</dbReference>
<protein>
    <submittedName>
        <fullName evidence="10">MFS family permease</fullName>
    </submittedName>
</protein>
<evidence type="ECO:0000256" key="1">
    <source>
        <dbReference type="ARBA" id="ARBA00004651"/>
    </source>
</evidence>
<dbReference type="Gene3D" id="1.20.1250.20">
    <property type="entry name" value="MFS general substrate transporter like domains"/>
    <property type="match status" value="1"/>
</dbReference>
<feature type="transmembrane region" description="Helical" evidence="8">
    <location>
        <begin position="86"/>
        <end position="105"/>
    </location>
</feature>
<feature type="transmembrane region" description="Helical" evidence="8">
    <location>
        <begin position="359"/>
        <end position="382"/>
    </location>
</feature>
<feature type="transmembrane region" description="Helical" evidence="8">
    <location>
        <begin position="388"/>
        <end position="408"/>
    </location>
</feature>
<feature type="transmembrane region" description="Helical" evidence="8">
    <location>
        <begin position="321"/>
        <end position="339"/>
    </location>
</feature>
<comment type="caution">
    <text evidence="10">The sequence shown here is derived from an EMBL/GenBank/DDBJ whole genome shotgun (WGS) entry which is preliminary data.</text>
</comment>
<dbReference type="SUPFAM" id="SSF103473">
    <property type="entry name" value="MFS general substrate transporter"/>
    <property type="match status" value="1"/>
</dbReference>
<feature type="transmembrane region" description="Helical" evidence="8">
    <location>
        <begin position="21"/>
        <end position="46"/>
    </location>
</feature>
<feature type="transmembrane region" description="Helical" evidence="8">
    <location>
        <begin position="174"/>
        <end position="195"/>
    </location>
</feature>
<dbReference type="PANTHER" id="PTHR23517:SF2">
    <property type="entry name" value="MULTIDRUG RESISTANCE PROTEIN MDTH"/>
    <property type="match status" value="1"/>
</dbReference>
<keyword evidence="5 8" id="KW-1133">Transmembrane helix</keyword>
<evidence type="ECO:0000259" key="9">
    <source>
        <dbReference type="PROSITE" id="PS50850"/>
    </source>
</evidence>
<dbReference type="PROSITE" id="PS50850">
    <property type="entry name" value="MFS"/>
    <property type="match status" value="1"/>
</dbReference>
<dbReference type="InterPro" id="IPR011701">
    <property type="entry name" value="MFS"/>
</dbReference>
<feature type="transmembrane region" description="Helical" evidence="8">
    <location>
        <begin position="111"/>
        <end position="133"/>
    </location>
</feature>
<sequence>MTSDPHAMTISSFWAALPRPARWLLCSTVFQVLGRGLTLPFTVIYLHEVRGLTLDVAGSLMALAFAIALLLTPVAGNLTDRLGARIMVIIGSGAQSIGVAILAFAEDVPTVIAAMFFIGICNAGGWGAFNVLISSLVDGPVRVQYFGINFALVNLGIGLGGVVGGIFIDVSRPKTFTTIFLIDAVCMLIPIALMLGPLRHVHGRSETPEEEIGVKVSYLSILRRPGVPHLFAIGLIFAFIGYGQMEAGFPAFAREVSEVSTRVIGWAFAVNTVVIVAFQFFVLRKIHGRRRTRVVVLMAAIWAASWLILGATGAFSGTITAAAMVLVFHALFASGETLLQPTLPAITNDLAPAHLRGRYNALSSGSFQLGAVLAPLVAGFMLRHELNSAFIGLLVAGCAGLAVVAIGLERRISPEVNGVGPRAEPVRVPTSAPLQVEDPTV</sequence>
<evidence type="ECO:0000256" key="3">
    <source>
        <dbReference type="ARBA" id="ARBA00022475"/>
    </source>
</evidence>
<evidence type="ECO:0000256" key="4">
    <source>
        <dbReference type="ARBA" id="ARBA00022692"/>
    </source>
</evidence>
<feature type="transmembrane region" description="Helical" evidence="8">
    <location>
        <begin position="226"/>
        <end position="243"/>
    </location>
</feature>
<dbReference type="InterPro" id="IPR036259">
    <property type="entry name" value="MFS_trans_sf"/>
</dbReference>
<keyword evidence="6 8" id="KW-0472">Membrane</keyword>
<feature type="domain" description="Major facilitator superfamily (MFS) profile" evidence="9">
    <location>
        <begin position="1"/>
        <end position="417"/>
    </location>
</feature>
<feature type="transmembrane region" description="Helical" evidence="8">
    <location>
        <begin position="294"/>
        <end position="315"/>
    </location>
</feature>
<dbReference type="PANTHER" id="PTHR23517">
    <property type="entry name" value="RESISTANCE PROTEIN MDTM, PUTATIVE-RELATED-RELATED"/>
    <property type="match status" value="1"/>
</dbReference>
<dbReference type="Proteomes" id="UP000540656">
    <property type="component" value="Unassembled WGS sequence"/>
</dbReference>
<dbReference type="RefSeq" id="WP_343047786.1">
    <property type="nucleotide sequence ID" value="NZ_JACCAA010000001.1"/>
</dbReference>